<organism evidence="8">
    <name type="scientific">mine drainage metagenome</name>
    <dbReference type="NCBI Taxonomy" id="410659"/>
    <lineage>
        <taxon>unclassified sequences</taxon>
        <taxon>metagenomes</taxon>
        <taxon>ecological metagenomes</taxon>
    </lineage>
</organism>
<dbReference type="PROSITE" id="PS50949">
    <property type="entry name" value="HTH_GNTR"/>
    <property type="match status" value="1"/>
</dbReference>
<dbReference type="PRINTS" id="PR00035">
    <property type="entry name" value="HTHGNTR"/>
</dbReference>
<dbReference type="EMBL" id="MLJW01000112">
    <property type="protein sequence ID" value="OIQ98911.1"/>
    <property type="molecule type" value="Genomic_DNA"/>
</dbReference>
<comment type="caution">
    <text evidence="8">The sequence shown here is derived from an EMBL/GenBank/DDBJ whole genome shotgun (WGS) entry which is preliminary data.</text>
</comment>
<dbReference type="InterPro" id="IPR000524">
    <property type="entry name" value="Tscrpt_reg_HTH_GntR"/>
</dbReference>
<evidence type="ECO:0000256" key="2">
    <source>
        <dbReference type="ARBA" id="ARBA00023015"/>
    </source>
</evidence>
<dbReference type="SUPFAM" id="SSF48008">
    <property type="entry name" value="GntR ligand-binding domain-like"/>
    <property type="match status" value="1"/>
</dbReference>
<proteinExistence type="predicted"/>
<dbReference type="GO" id="GO:0003677">
    <property type="term" value="F:DNA binding"/>
    <property type="evidence" value="ECO:0007669"/>
    <property type="project" value="UniProtKB-KW"/>
</dbReference>
<keyword evidence="2" id="KW-0805">Transcription regulation</keyword>
<evidence type="ECO:0000256" key="6">
    <source>
        <dbReference type="ARBA" id="ARBA00039592"/>
    </source>
</evidence>
<evidence type="ECO:0000313" key="8">
    <source>
        <dbReference type="EMBL" id="OIQ98911.1"/>
    </source>
</evidence>
<dbReference type="Pfam" id="PF07729">
    <property type="entry name" value="FCD"/>
    <property type="match status" value="1"/>
</dbReference>
<name>A0A1J5S463_9ZZZZ</name>
<dbReference type="Gene3D" id="1.10.10.10">
    <property type="entry name" value="Winged helix-like DNA-binding domain superfamily/Winged helix DNA-binding domain"/>
    <property type="match status" value="1"/>
</dbReference>
<dbReference type="AlphaFoldDB" id="A0A1J5S463"/>
<dbReference type="CDD" id="cd07377">
    <property type="entry name" value="WHTH_GntR"/>
    <property type="match status" value="1"/>
</dbReference>
<comment type="function">
    <text evidence="5">Transcriptional repressor for the pyruvate dehydrogenase complex genes aceEF and lpd.</text>
</comment>
<gene>
    <name evidence="8" type="primary">pdhR_5</name>
    <name evidence="8" type="ORF">GALL_190060</name>
</gene>
<evidence type="ECO:0000256" key="5">
    <source>
        <dbReference type="ARBA" id="ARBA00037357"/>
    </source>
</evidence>
<dbReference type="SMART" id="SM00345">
    <property type="entry name" value="HTH_GNTR"/>
    <property type="match status" value="1"/>
</dbReference>
<dbReference type="InterPro" id="IPR036388">
    <property type="entry name" value="WH-like_DNA-bd_sf"/>
</dbReference>
<dbReference type="InterPro" id="IPR008920">
    <property type="entry name" value="TF_FadR/GntR_C"/>
</dbReference>
<keyword evidence="8" id="KW-0670">Pyruvate</keyword>
<dbReference type="PANTHER" id="PTHR43537">
    <property type="entry name" value="TRANSCRIPTIONAL REGULATOR, GNTR FAMILY"/>
    <property type="match status" value="1"/>
</dbReference>
<keyword evidence="4" id="KW-0804">Transcription</keyword>
<evidence type="ECO:0000259" key="7">
    <source>
        <dbReference type="PROSITE" id="PS50949"/>
    </source>
</evidence>
<dbReference type="SUPFAM" id="SSF46785">
    <property type="entry name" value="Winged helix' DNA-binding domain"/>
    <property type="match status" value="1"/>
</dbReference>
<sequence length="261" mass="29234">MIQSRPAVVRISDTVAGELEKRILEGSLKAGDRLPSERDFAVELGVSRPTLREAIQKLTSKGLLASRHGGGTFVTNRLEAHFVDPWQEMLSGHPMLHSDLLEFRQMLESQAAYLAAERATNVDIERLDALYATLDSVYGSKDMNACIDADVAFHQAIAEAAHNVLIGHMTASLMRLIHGHVSNSLEHLHARPQRWDQLRSQHYTIWQAIREHQPDVAARASRDHIEFVRQSMMNANKEVENRLSALRRQPSGPLERADTGA</sequence>
<dbReference type="SMART" id="SM00895">
    <property type="entry name" value="FCD"/>
    <property type="match status" value="1"/>
</dbReference>
<reference evidence="8" key="1">
    <citation type="submission" date="2016-10" db="EMBL/GenBank/DDBJ databases">
        <title>Sequence of Gallionella enrichment culture.</title>
        <authorList>
            <person name="Poehlein A."/>
            <person name="Muehling M."/>
            <person name="Daniel R."/>
        </authorList>
    </citation>
    <scope>NUCLEOTIDE SEQUENCE</scope>
</reference>
<dbReference type="InterPro" id="IPR036390">
    <property type="entry name" value="WH_DNA-bd_sf"/>
</dbReference>
<dbReference type="GO" id="GO:0003700">
    <property type="term" value="F:DNA-binding transcription factor activity"/>
    <property type="evidence" value="ECO:0007669"/>
    <property type="project" value="InterPro"/>
</dbReference>
<keyword evidence="3" id="KW-0238">DNA-binding</keyword>
<dbReference type="Gene3D" id="1.20.120.530">
    <property type="entry name" value="GntR ligand-binding domain-like"/>
    <property type="match status" value="1"/>
</dbReference>
<accession>A0A1J5S463</accession>
<dbReference type="InterPro" id="IPR011711">
    <property type="entry name" value="GntR_C"/>
</dbReference>
<evidence type="ECO:0000256" key="4">
    <source>
        <dbReference type="ARBA" id="ARBA00023163"/>
    </source>
</evidence>
<dbReference type="PANTHER" id="PTHR43537:SF34">
    <property type="entry name" value="PYRUVATE DEHYDROGENASE COMPLEX REPRESSOR"/>
    <property type="match status" value="1"/>
</dbReference>
<keyword evidence="1" id="KW-0678">Repressor</keyword>
<feature type="domain" description="HTH gntR-type" evidence="7">
    <location>
        <begin position="9"/>
        <end position="77"/>
    </location>
</feature>
<dbReference type="Pfam" id="PF00392">
    <property type="entry name" value="GntR"/>
    <property type="match status" value="1"/>
</dbReference>
<protein>
    <recommendedName>
        <fullName evidence="6">Pyruvate dehydrogenase complex repressor</fullName>
    </recommendedName>
</protein>
<evidence type="ECO:0000256" key="3">
    <source>
        <dbReference type="ARBA" id="ARBA00023125"/>
    </source>
</evidence>
<evidence type="ECO:0000256" key="1">
    <source>
        <dbReference type="ARBA" id="ARBA00022491"/>
    </source>
</evidence>